<dbReference type="PANTHER" id="PTHR43643:SF3">
    <property type="entry name" value="HISTIDINOL-PHOSPHATE AMINOTRANSFERASE"/>
    <property type="match status" value="1"/>
</dbReference>
<dbReference type="InterPro" id="IPR015424">
    <property type="entry name" value="PyrdxlP-dep_Trfase"/>
</dbReference>
<accession>A0A376AK67</accession>
<sequence length="383" mass="40981">MWTGFQFSRILKNSMSGFSRFTPLISALPATVPFVGPEAIERQRGLPVKARIGANESGFGPAPSVLAAIREKAGEIWKYNDPENFALKTALATHLGLAPANFVVGEGVDDLLGLIVRLIIEPGMPVVTSFGGYPTFNFHVNGFGGRLVTAPYVNDREDLDGLLAAVKRENAPLVYFANPDNPMGSWWDADSIVSFARALPETTLLILDEAYCETAPAGSAPLADALIDLPNVLRMRTFSKAYGLAGARVGYAFGTPETVLAFDKIRNHFGMPRLSTEAALAALADQAYLKDVVARIVSARERIAAIATANGLVPLASATNFVAIDCGRDGTHARAIVDGLMQHGVFIRMPGVAPLNRCIRVSTGLPADMDLFEDALPKVLKSL</sequence>
<organism evidence="9 10">
    <name type="scientific">Ciceribacter selenitireducens ATCC BAA-1503</name>
    <dbReference type="NCBI Taxonomy" id="1336235"/>
    <lineage>
        <taxon>Bacteria</taxon>
        <taxon>Pseudomonadati</taxon>
        <taxon>Pseudomonadota</taxon>
        <taxon>Alphaproteobacteria</taxon>
        <taxon>Hyphomicrobiales</taxon>
        <taxon>Rhizobiaceae</taxon>
        <taxon>Ciceribacter</taxon>
    </lineage>
</organism>
<dbReference type="InterPro" id="IPR004839">
    <property type="entry name" value="Aminotransferase_I/II_large"/>
</dbReference>
<dbReference type="InterPro" id="IPR015421">
    <property type="entry name" value="PyrdxlP-dep_Trfase_major"/>
</dbReference>
<evidence type="ECO:0000313" key="10">
    <source>
        <dbReference type="Proteomes" id="UP000254764"/>
    </source>
</evidence>
<dbReference type="Pfam" id="PF00155">
    <property type="entry name" value="Aminotran_1_2"/>
    <property type="match status" value="1"/>
</dbReference>
<feature type="domain" description="Aminotransferase class I/classII large" evidence="8">
    <location>
        <begin position="53"/>
        <end position="366"/>
    </location>
</feature>
<evidence type="ECO:0000256" key="7">
    <source>
        <dbReference type="RuleBase" id="RU003693"/>
    </source>
</evidence>
<name>A0A376AK67_9HYPH</name>
<keyword evidence="3" id="KW-0032">Aminotransferase</keyword>
<dbReference type="PROSITE" id="PS00599">
    <property type="entry name" value="AA_TRANSFER_CLASS_2"/>
    <property type="match status" value="1"/>
</dbReference>
<dbReference type="Gene3D" id="3.90.1150.10">
    <property type="entry name" value="Aspartate Aminotransferase, domain 1"/>
    <property type="match status" value="1"/>
</dbReference>
<dbReference type="InterPro" id="IPR001917">
    <property type="entry name" value="Aminotrans_II_pyridoxalP_BS"/>
</dbReference>
<dbReference type="STRING" id="1336235.GCA_000518785_01377"/>
<dbReference type="Proteomes" id="UP000254764">
    <property type="component" value="Unassembled WGS sequence"/>
</dbReference>
<evidence type="ECO:0000256" key="3">
    <source>
        <dbReference type="ARBA" id="ARBA00022576"/>
    </source>
</evidence>
<keyword evidence="10" id="KW-1185">Reference proteome</keyword>
<evidence type="ECO:0000259" key="8">
    <source>
        <dbReference type="Pfam" id="PF00155"/>
    </source>
</evidence>
<dbReference type="InterPro" id="IPR015422">
    <property type="entry name" value="PyrdxlP-dep_Trfase_small"/>
</dbReference>
<keyword evidence="4" id="KW-0808">Transferase</keyword>
<evidence type="ECO:0000256" key="2">
    <source>
        <dbReference type="ARBA" id="ARBA00007970"/>
    </source>
</evidence>
<evidence type="ECO:0000256" key="5">
    <source>
        <dbReference type="ARBA" id="ARBA00022898"/>
    </source>
</evidence>
<gene>
    <name evidence="9" type="ORF">RHIZ70_3788</name>
</gene>
<dbReference type="EMBL" id="UEYP01000006">
    <property type="protein sequence ID" value="SSC68080.1"/>
    <property type="molecule type" value="Genomic_DNA"/>
</dbReference>
<dbReference type="SUPFAM" id="SSF53383">
    <property type="entry name" value="PLP-dependent transferases"/>
    <property type="match status" value="1"/>
</dbReference>
<dbReference type="CDD" id="cd00609">
    <property type="entry name" value="AAT_like"/>
    <property type="match status" value="1"/>
</dbReference>
<proteinExistence type="inferred from homology"/>
<evidence type="ECO:0000313" key="9">
    <source>
        <dbReference type="EMBL" id="SSC68080.1"/>
    </source>
</evidence>
<dbReference type="AlphaFoldDB" id="A0A376AK67"/>
<evidence type="ECO:0000256" key="6">
    <source>
        <dbReference type="ARBA" id="ARBA00029440"/>
    </source>
</evidence>
<evidence type="ECO:0000256" key="1">
    <source>
        <dbReference type="ARBA" id="ARBA00001933"/>
    </source>
</evidence>
<keyword evidence="5 7" id="KW-0663">Pyridoxal phosphate</keyword>
<dbReference type="PANTHER" id="PTHR43643">
    <property type="entry name" value="HISTIDINOL-PHOSPHATE AMINOTRANSFERASE 2"/>
    <property type="match status" value="1"/>
</dbReference>
<reference evidence="10" key="1">
    <citation type="submission" date="2018-07" db="EMBL/GenBank/DDBJ databases">
        <authorList>
            <person name="Peiro R."/>
            <person name="Begona"/>
            <person name="Cbmso G."/>
            <person name="Lopez M."/>
            <person name="Gonzalez S."/>
        </authorList>
    </citation>
    <scope>NUCLEOTIDE SEQUENCE [LARGE SCALE GENOMIC DNA]</scope>
</reference>
<evidence type="ECO:0000256" key="4">
    <source>
        <dbReference type="ARBA" id="ARBA00022679"/>
    </source>
</evidence>
<comment type="pathway">
    <text evidence="6">Amino-acid biosynthesis.</text>
</comment>
<dbReference type="InterPro" id="IPR050106">
    <property type="entry name" value="HistidinolP_aminotransfase"/>
</dbReference>
<dbReference type="Gene3D" id="3.40.640.10">
    <property type="entry name" value="Type I PLP-dependent aspartate aminotransferase-like (Major domain)"/>
    <property type="match status" value="1"/>
</dbReference>
<comment type="similarity">
    <text evidence="2">Belongs to the class-II pyridoxal-phosphate-dependent aminotransferase family. Histidinol-phosphate aminotransferase subfamily.</text>
</comment>
<dbReference type="GO" id="GO:0030170">
    <property type="term" value="F:pyridoxal phosphate binding"/>
    <property type="evidence" value="ECO:0007669"/>
    <property type="project" value="InterPro"/>
</dbReference>
<dbReference type="NCBIfam" id="NF006014">
    <property type="entry name" value="PRK08153.1"/>
    <property type="match status" value="1"/>
</dbReference>
<protein>
    <recommendedName>
        <fullName evidence="8">Aminotransferase class I/classII large domain-containing protein</fullName>
    </recommendedName>
</protein>
<comment type="cofactor">
    <cofactor evidence="1 7">
        <name>pyridoxal 5'-phosphate</name>
        <dbReference type="ChEBI" id="CHEBI:597326"/>
    </cofactor>
</comment>
<dbReference type="GO" id="GO:0008483">
    <property type="term" value="F:transaminase activity"/>
    <property type="evidence" value="ECO:0007669"/>
    <property type="project" value="UniProtKB-KW"/>
</dbReference>